<accession>A0A8J3CPW2</accession>
<reference evidence="2" key="1">
    <citation type="journal article" date="2014" name="Int. J. Syst. Evol. Microbiol.">
        <title>Complete genome sequence of Corynebacterium casei LMG S-19264T (=DSM 44701T), isolated from a smear-ripened cheese.</title>
        <authorList>
            <consortium name="US DOE Joint Genome Institute (JGI-PGF)"/>
            <person name="Walter F."/>
            <person name="Albersmeier A."/>
            <person name="Kalinowski J."/>
            <person name="Ruckert C."/>
        </authorList>
    </citation>
    <scope>NUCLEOTIDE SEQUENCE</scope>
    <source>
        <strain evidence="2">KCTC 32513</strain>
    </source>
</reference>
<evidence type="ECO:0008006" key="4">
    <source>
        <dbReference type="Google" id="ProtNLM"/>
    </source>
</evidence>
<protein>
    <recommendedName>
        <fullName evidence="4">HEAT repeat domain-containing protein</fullName>
    </recommendedName>
</protein>
<name>A0A8J3CPW2_9PROT</name>
<proteinExistence type="predicted"/>
<evidence type="ECO:0000256" key="1">
    <source>
        <dbReference type="SAM" id="SignalP"/>
    </source>
</evidence>
<reference evidence="2" key="2">
    <citation type="submission" date="2020-09" db="EMBL/GenBank/DDBJ databases">
        <authorList>
            <person name="Sun Q."/>
            <person name="Kim S."/>
        </authorList>
    </citation>
    <scope>NUCLEOTIDE SEQUENCE</scope>
    <source>
        <strain evidence="2">KCTC 32513</strain>
    </source>
</reference>
<comment type="caution">
    <text evidence="2">The sequence shown here is derived from an EMBL/GenBank/DDBJ whole genome shotgun (WGS) entry which is preliminary data.</text>
</comment>
<dbReference type="AlphaFoldDB" id="A0A8J3CPW2"/>
<gene>
    <name evidence="2" type="ORF">GCM10009069_10650</name>
</gene>
<dbReference type="Proteomes" id="UP000634004">
    <property type="component" value="Unassembled WGS sequence"/>
</dbReference>
<dbReference type="RefSeq" id="WP_189496172.1">
    <property type="nucleotide sequence ID" value="NZ_BMZH01000003.1"/>
</dbReference>
<keyword evidence="3" id="KW-1185">Reference proteome</keyword>
<evidence type="ECO:0000313" key="3">
    <source>
        <dbReference type="Proteomes" id="UP000634004"/>
    </source>
</evidence>
<feature type="signal peptide" evidence="1">
    <location>
        <begin position="1"/>
        <end position="28"/>
    </location>
</feature>
<dbReference type="EMBL" id="BMZH01000003">
    <property type="protein sequence ID" value="GHA89428.1"/>
    <property type="molecule type" value="Genomic_DNA"/>
</dbReference>
<evidence type="ECO:0000313" key="2">
    <source>
        <dbReference type="EMBL" id="GHA89428.1"/>
    </source>
</evidence>
<keyword evidence="1" id="KW-0732">Signal</keyword>
<sequence>MKQETRISKFGLSVLVLGLSAFPISTFANPPSDTDEPDTVHAVALKETPVAMSQDVESQVNNLRNLFEAAGRNGLVDLKNRELSEAEITAGGKNPQSTGAASDCMTLAPLFDGGQGSFATGLFTELRVDWPENAVLAGALADLIDPSYDGRPLPVDLSRAGECGPSFLPWQALADPAHVLDAKDETVLTAALAGMDTHLRRQLGVQIAIRAGLAGNLRLTRRVSDTLIDAKLHGQPHHDRDPEHILLDGILKMSRDPVGARTRLSWIAERDGPEQMIALDLMRKINAAPAARSELKRLSESPDPQVRDNAKKRLLTSAIEDDDIVYVAELVTSANNLVNNEGARARLAVRLEEAIEADDPLKAIQALDVIGRLEGKGIEFSPALKAKAEARLQALTSGSLSVDAADFKSSLQKTAAPDHLSGPELTDYLDTVNVDMDTYREVLSRG</sequence>
<feature type="chain" id="PRO_5035169627" description="HEAT repeat domain-containing protein" evidence="1">
    <location>
        <begin position="29"/>
        <end position="446"/>
    </location>
</feature>
<organism evidence="2 3">
    <name type="scientific">Algimonas arctica</name>
    <dbReference type="NCBI Taxonomy" id="1479486"/>
    <lineage>
        <taxon>Bacteria</taxon>
        <taxon>Pseudomonadati</taxon>
        <taxon>Pseudomonadota</taxon>
        <taxon>Alphaproteobacteria</taxon>
        <taxon>Maricaulales</taxon>
        <taxon>Robiginitomaculaceae</taxon>
        <taxon>Algimonas</taxon>
    </lineage>
</organism>